<reference evidence="1 2" key="1">
    <citation type="journal article" date="2022" name="Allergy">
        <title>Genome assembly and annotation of Periplaneta americana reveal a comprehensive cockroach allergen profile.</title>
        <authorList>
            <person name="Wang L."/>
            <person name="Xiong Q."/>
            <person name="Saelim N."/>
            <person name="Wang L."/>
            <person name="Nong W."/>
            <person name="Wan A.T."/>
            <person name="Shi M."/>
            <person name="Liu X."/>
            <person name="Cao Q."/>
            <person name="Hui J.H.L."/>
            <person name="Sookrung N."/>
            <person name="Leung T.F."/>
            <person name="Tungtrongchitr A."/>
            <person name="Tsui S.K.W."/>
        </authorList>
    </citation>
    <scope>NUCLEOTIDE SEQUENCE [LARGE SCALE GENOMIC DNA]</scope>
    <source>
        <strain evidence="1">PWHHKU_190912</strain>
    </source>
</reference>
<name>A0ABQ8SGS4_PERAM</name>
<proteinExistence type="predicted"/>
<dbReference type="Proteomes" id="UP001148838">
    <property type="component" value="Unassembled WGS sequence"/>
</dbReference>
<organism evidence="1 2">
    <name type="scientific">Periplaneta americana</name>
    <name type="common">American cockroach</name>
    <name type="synonym">Blatta americana</name>
    <dbReference type="NCBI Taxonomy" id="6978"/>
    <lineage>
        <taxon>Eukaryota</taxon>
        <taxon>Metazoa</taxon>
        <taxon>Ecdysozoa</taxon>
        <taxon>Arthropoda</taxon>
        <taxon>Hexapoda</taxon>
        <taxon>Insecta</taxon>
        <taxon>Pterygota</taxon>
        <taxon>Neoptera</taxon>
        <taxon>Polyneoptera</taxon>
        <taxon>Dictyoptera</taxon>
        <taxon>Blattodea</taxon>
        <taxon>Blattoidea</taxon>
        <taxon>Blattidae</taxon>
        <taxon>Blattinae</taxon>
        <taxon>Periplaneta</taxon>
    </lineage>
</organism>
<evidence type="ECO:0000313" key="2">
    <source>
        <dbReference type="Proteomes" id="UP001148838"/>
    </source>
</evidence>
<sequence length="122" mass="14120">MVSEFRNREATVLHNALPHFLHKIVHEQPPYGTSYRCTEYELIAQPLIEPFRAEVVIFTLNLITNFDLHHFCSERLNYSGELDITKASRTPLRKPFSPPGTSEITSDCMSERPSFTIIQNNR</sequence>
<dbReference type="EMBL" id="JAJSOF020000027">
    <property type="protein sequence ID" value="KAJ4433334.1"/>
    <property type="molecule type" value="Genomic_DNA"/>
</dbReference>
<comment type="caution">
    <text evidence="1">The sequence shown here is derived from an EMBL/GenBank/DDBJ whole genome shotgun (WGS) entry which is preliminary data.</text>
</comment>
<gene>
    <name evidence="1" type="ORF">ANN_15593</name>
</gene>
<protein>
    <submittedName>
        <fullName evidence="1">Uncharacterized protein</fullName>
    </submittedName>
</protein>
<keyword evidence="2" id="KW-1185">Reference proteome</keyword>
<accession>A0ABQ8SGS4</accession>
<evidence type="ECO:0000313" key="1">
    <source>
        <dbReference type="EMBL" id="KAJ4433334.1"/>
    </source>
</evidence>